<evidence type="ECO:0000256" key="7">
    <source>
        <dbReference type="SAM" id="MobiDB-lite"/>
    </source>
</evidence>
<dbReference type="Pfam" id="PF26022">
    <property type="entry name" value="CC_Liprin_beta"/>
    <property type="match status" value="1"/>
</dbReference>
<keyword evidence="4 6" id="KW-0175">Coiled coil</keyword>
<dbReference type="SMART" id="SM00454">
    <property type="entry name" value="SAM"/>
    <property type="match status" value="3"/>
</dbReference>
<dbReference type="Pfam" id="PF07647">
    <property type="entry name" value="SAM_2"/>
    <property type="match status" value="1"/>
</dbReference>
<dbReference type="InterPro" id="IPR029515">
    <property type="entry name" value="Liprin"/>
</dbReference>
<dbReference type="CDD" id="cd09566">
    <property type="entry name" value="SAM_liprin-beta1_2_repeat2"/>
    <property type="match status" value="1"/>
</dbReference>
<dbReference type="InterPro" id="IPR037618">
    <property type="entry name" value="LIPB1/2_SAM_2nd"/>
</dbReference>
<evidence type="ECO:0000256" key="6">
    <source>
        <dbReference type="SAM" id="Coils"/>
    </source>
</evidence>
<keyword evidence="3" id="KW-0677">Repeat</keyword>
<feature type="coiled-coil region" evidence="6">
    <location>
        <begin position="106"/>
        <end position="168"/>
    </location>
</feature>
<dbReference type="Proteomes" id="UP000314980">
    <property type="component" value="Unassembled WGS sequence"/>
</dbReference>
<reference evidence="10" key="1">
    <citation type="submission" date="2015-09" db="EMBL/GenBank/DDBJ databases">
        <authorList>
            <person name="Sai Rama Sridatta P."/>
        </authorList>
    </citation>
    <scope>NUCLEOTIDE SEQUENCE [LARGE SCALE GENOMIC DNA]</scope>
</reference>
<accession>A0A4W6EIE4</accession>
<organism evidence="9 10">
    <name type="scientific">Lates calcarifer</name>
    <name type="common">Barramundi</name>
    <name type="synonym">Holocentrus calcarifer</name>
    <dbReference type="NCBI Taxonomy" id="8187"/>
    <lineage>
        <taxon>Eukaryota</taxon>
        <taxon>Metazoa</taxon>
        <taxon>Chordata</taxon>
        <taxon>Craniata</taxon>
        <taxon>Vertebrata</taxon>
        <taxon>Euteleostomi</taxon>
        <taxon>Actinopterygii</taxon>
        <taxon>Neopterygii</taxon>
        <taxon>Teleostei</taxon>
        <taxon>Neoteleostei</taxon>
        <taxon>Acanthomorphata</taxon>
        <taxon>Carangaria</taxon>
        <taxon>Carangaria incertae sedis</taxon>
        <taxon>Centropomidae</taxon>
        <taxon>Lates</taxon>
    </lineage>
</organism>
<evidence type="ECO:0000256" key="5">
    <source>
        <dbReference type="ARBA" id="ARBA00060046"/>
    </source>
</evidence>
<dbReference type="PROSITE" id="PS50105">
    <property type="entry name" value="SAM_DOMAIN"/>
    <property type="match status" value="3"/>
</dbReference>
<dbReference type="Pfam" id="PF00536">
    <property type="entry name" value="SAM_1"/>
    <property type="match status" value="2"/>
</dbReference>
<dbReference type="AlphaFoldDB" id="A0A4W6EIE4"/>
<dbReference type="GO" id="GO:0007528">
    <property type="term" value="P:neuromuscular junction development"/>
    <property type="evidence" value="ECO:0007669"/>
    <property type="project" value="TreeGrafter"/>
</dbReference>
<evidence type="ECO:0000259" key="8">
    <source>
        <dbReference type="PROSITE" id="PS50105"/>
    </source>
</evidence>
<dbReference type="InterPro" id="IPR001660">
    <property type="entry name" value="SAM"/>
</dbReference>
<keyword evidence="2" id="KW-0597">Phosphoprotein</keyword>
<feature type="region of interest" description="Disordered" evidence="7">
    <location>
        <begin position="244"/>
        <end position="270"/>
    </location>
</feature>
<comment type="function">
    <text evidence="5">May regulate the disassembly of focal adhesions. Did not bind receptor-like tyrosine phosphatases type 2A.</text>
</comment>
<reference evidence="9" key="3">
    <citation type="submission" date="2025-09" db="UniProtKB">
        <authorList>
            <consortium name="Ensembl"/>
        </authorList>
    </citation>
    <scope>IDENTIFICATION</scope>
</reference>
<comment type="similarity">
    <text evidence="1">Belongs to the liprin family. Liprin-beta subfamily.</text>
</comment>
<evidence type="ECO:0000313" key="9">
    <source>
        <dbReference type="Ensembl" id="ENSLCAP00010037097.1"/>
    </source>
</evidence>
<dbReference type="InterPro" id="IPR037619">
    <property type="entry name" value="LIPB1/2_SAM_3rd"/>
</dbReference>
<dbReference type="SUPFAM" id="SSF47769">
    <property type="entry name" value="SAM/Pointed domain"/>
    <property type="match status" value="3"/>
</dbReference>
<feature type="domain" description="SAM" evidence="8">
    <location>
        <begin position="746"/>
        <end position="804"/>
    </location>
</feature>
<dbReference type="GO" id="GO:0048786">
    <property type="term" value="C:presynaptic active zone"/>
    <property type="evidence" value="ECO:0007669"/>
    <property type="project" value="TreeGrafter"/>
</dbReference>
<proteinExistence type="inferred from homology"/>
<dbReference type="CDD" id="cd09563">
    <property type="entry name" value="SAM_liprin-beta1_2_repeat1"/>
    <property type="match status" value="1"/>
</dbReference>
<protein>
    <submittedName>
        <fullName evidence="9">PPFIA binding protein 2</fullName>
    </submittedName>
</protein>
<feature type="domain" description="SAM" evidence="8">
    <location>
        <begin position="669"/>
        <end position="733"/>
    </location>
</feature>
<dbReference type="Ensembl" id="ENSLCAT00010037968.1">
    <property type="protein sequence ID" value="ENSLCAP00010037097.1"/>
    <property type="gene ID" value="ENSLCAG00010017213.1"/>
</dbReference>
<evidence type="ECO:0000256" key="1">
    <source>
        <dbReference type="ARBA" id="ARBA00007547"/>
    </source>
</evidence>
<feature type="region of interest" description="Disordered" evidence="7">
    <location>
        <begin position="973"/>
        <end position="1002"/>
    </location>
</feature>
<dbReference type="PANTHER" id="PTHR12587">
    <property type="entry name" value="LAR INTERACTING PROTEIN LIP -RELATED PROTEIN"/>
    <property type="match status" value="1"/>
</dbReference>
<dbReference type="FunFam" id="1.10.150.50:FF:000017">
    <property type="entry name" value="Liprin-beta-1 isoform 1"/>
    <property type="match status" value="1"/>
</dbReference>
<dbReference type="FunFam" id="1.10.150.50:FF:000005">
    <property type="entry name" value="Liprin-beta-1 isoform 1"/>
    <property type="match status" value="1"/>
</dbReference>
<name>A0A4W6EIE4_LATCA</name>
<feature type="compositionally biased region" description="Basic and acidic residues" evidence="7">
    <location>
        <begin position="980"/>
        <end position="1002"/>
    </location>
</feature>
<keyword evidence="10" id="KW-1185">Reference proteome</keyword>
<dbReference type="PANTHER" id="PTHR12587:SF18">
    <property type="entry name" value="LIPRIN-BETA-2"/>
    <property type="match status" value="1"/>
</dbReference>
<feature type="coiled-coil region" evidence="6">
    <location>
        <begin position="289"/>
        <end position="344"/>
    </location>
</feature>
<dbReference type="InterPro" id="IPR037617">
    <property type="entry name" value="LIPB1/2_SAM_1"/>
</dbReference>
<reference evidence="9" key="2">
    <citation type="submission" date="2025-08" db="UniProtKB">
        <authorList>
            <consortium name="Ensembl"/>
        </authorList>
    </citation>
    <scope>IDENTIFICATION</scope>
</reference>
<sequence>MLPSITMETEASHMLEAALEQMDDIIAGSKAAAVEFSNSMYDLGSPISAGPLQVVQLAEDLKLALELQPNQEERDSLRAQLHTETAQALIDWLQSGTVNLCSPANNETYQERLLRLEGDKESLVLQVSVLTDQVEAQGEKIRDLESSLEEHRQKLASTEEMLQQELISRTSLETQKLDLMDEVSYLKLKLVSMEETHTNTHPQDPVDTKQNKAECVVNLISELQEQMCRFQAEISTRIQEKQALQEREAQVGEPGGSQAQGPSPQLELASSDLSLSGSDAWMHNGGQTVHDLLQEVKQLKSKVEELEGEKSQYERKLRATKAEISELQQLLASKDAEIECLQTQLLARDGTANDNAERDQEYQRLKVGMESLLASNDEKDRRIEELTILLGQYRKIREVMALTQGSSEEELSGSLKLRAITHKAHSDILRSEISSRGSSPLMLSSSPYQRELDISIQNSVDTSLVFTGETSFLNGSWHQRRLLSSSLEELQSGSLQKAVEIQPAESESDVGAENPHLELSKYQTLPGKLTRKSEMRVELNGEGEYLSPVQLSPVHSNEQDYRLIRCRSASAPALARPEKLEECILSDQSPLSSGVDSGQQSPVSPENRKSHRGIKKLWGKIRRSQSGSPVQVHDSELGEFKRGGFRATAGPRLARPGNTRDLKMPFSKWSTEQVCDWLEDIGLGQYGILARHWVTSGQTLLSATPQDLEKEMAMKNPLHRKKLQLAIKTFSSKQPEKSAELDYIWVTRWLDDIGLPQYKDQFNEGRVDGQMLQYLTVNDLLFLKVTSQLHHLSIKCAIHVLHVNKFNPNCLKRRPCNESQFTPSEVVQWSNHRVMEWLRSVDLAEYAPNLRGSGVHGGLIMLEPRFNSDTLAMLLNIPPQKTLLRRHLTTNFNGLVGAQAQQEKREYTEAAGYTPLSITAKVKPKKLGFSNLTHLRRRRPDESTDYVCPIESSSPQSGQSAMNGVQMRPYAGFRGLSPILDREPDHSRDQVGLDDSRAGPSP</sequence>
<dbReference type="GeneTree" id="ENSGT01050000244951"/>
<evidence type="ECO:0000313" key="10">
    <source>
        <dbReference type="Proteomes" id="UP000314980"/>
    </source>
</evidence>
<dbReference type="GO" id="GO:0005829">
    <property type="term" value="C:cytosol"/>
    <property type="evidence" value="ECO:0007669"/>
    <property type="project" value="UniProtKB-ARBA"/>
</dbReference>
<feature type="compositionally biased region" description="Polar residues" evidence="7">
    <location>
        <begin position="587"/>
        <end position="604"/>
    </location>
</feature>
<dbReference type="FunFam" id="1.10.150.50:FF:000007">
    <property type="entry name" value="Liprin-beta-1 isoform 1"/>
    <property type="match status" value="1"/>
</dbReference>
<feature type="region of interest" description="Disordered" evidence="7">
    <location>
        <begin position="587"/>
        <end position="612"/>
    </location>
</feature>
<evidence type="ECO:0000256" key="3">
    <source>
        <dbReference type="ARBA" id="ARBA00022737"/>
    </source>
</evidence>
<dbReference type="InterPro" id="IPR013761">
    <property type="entry name" value="SAM/pointed_sf"/>
</dbReference>
<evidence type="ECO:0000256" key="4">
    <source>
        <dbReference type="ARBA" id="ARBA00023054"/>
    </source>
</evidence>
<dbReference type="CDD" id="cd09569">
    <property type="entry name" value="SAM_liprin-beta1_2_repeat3"/>
    <property type="match status" value="1"/>
</dbReference>
<dbReference type="Gene3D" id="1.10.150.50">
    <property type="entry name" value="Transcription Factor, Ets-1"/>
    <property type="match status" value="3"/>
</dbReference>
<evidence type="ECO:0000256" key="2">
    <source>
        <dbReference type="ARBA" id="ARBA00022553"/>
    </source>
</evidence>
<gene>
    <name evidence="9" type="primary">PPFIBP2</name>
</gene>
<dbReference type="InterPro" id="IPR058914">
    <property type="entry name" value="LIPB1/2_CC"/>
</dbReference>
<feature type="domain" description="SAM" evidence="8">
    <location>
        <begin position="829"/>
        <end position="860"/>
    </location>
</feature>